<evidence type="ECO:0000313" key="2">
    <source>
        <dbReference type="Proteomes" id="UP001303324"/>
    </source>
</evidence>
<sequence length="61" mass="6828">MADAIEKAMKNAKASLEISGFKVTEEHNDLVRKVLMEEMTNEEFLKEAKRLAEKKSGGSKS</sequence>
<name>A0ABY9VJ37_9BACI</name>
<dbReference type="Proteomes" id="UP001303324">
    <property type="component" value="Chromosome"/>
</dbReference>
<accession>A0ABY9VJ37</accession>
<protein>
    <recommendedName>
        <fullName evidence="3">Antitoxin VbhA domain-containing protein</fullName>
    </recommendedName>
</protein>
<organism evidence="1 2">
    <name type="scientific">Mesobacillus jeotgali</name>
    <dbReference type="NCBI Taxonomy" id="129985"/>
    <lineage>
        <taxon>Bacteria</taxon>
        <taxon>Bacillati</taxon>
        <taxon>Bacillota</taxon>
        <taxon>Bacilli</taxon>
        <taxon>Bacillales</taxon>
        <taxon>Bacillaceae</taxon>
        <taxon>Mesobacillus</taxon>
    </lineage>
</organism>
<reference evidence="1 2" key="1">
    <citation type="submission" date="2023-09" db="EMBL/GenBank/DDBJ databases">
        <title>Microbial mechanism of fulvic acid promoting antimony reduction mineralization in rice fields.</title>
        <authorList>
            <person name="Chen G."/>
            <person name="Lan J."/>
        </authorList>
    </citation>
    <scope>NUCLEOTIDE SEQUENCE [LARGE SCALE GENOMIC DNA]</scope>
    <source>
        <strain evidence="1 2">PS1</strain>
    </source>
</reference>
<dbReference type="EMBL" id="CP134494">
    <property type="protein sequence ID" value="WNF23573.1"/>
    <property type="molecule type" value="Genomic_DNA"/>
</dbReference>
<evidence type="ECO:0000313" key="1">
    <source>
        <dbReference type="EMBL" id="WNF23573.1"/>
    </source>
</evidence>
<gene>
    <name evidence="1" type="ORF">RH061_03410</name>
</gene>
<evidence type="ECO:0008006" key="3">
    <source>
        <dbReference type="Google" id="ProtNLM"/>
    </source>
</evidence>
<proteinExistence type="predicted"/>
<keyword evidence="2" id="KW-1185">Reference proteome</keyword>
<dbReference type="RefSeq" id="WP_311073950.1">
    <property type="nucleotide sequence ID" value="NZ_CP134494.1"/>
</dbReference>